<dbReference type="Proteomes" id="UP000651977">
    <property type="component" value="Unassembled WGS sequence"/>
</dbReference>
<evidence type="ECO:0000313" key="3">
    <source>
        <dbReference type="EMBL" id="GGB18173.1"/>
    </source>
</evidence>
<dbReference type="InterPro" id="IPR037021">
    <property type="entry name" value="RnfH_sf"/>
</dbReference>
<organism evidence="3 4">
    <name type="scientific">Agarivorans gilvus</name>
    <dbReference type="NCBI Taxonomy" id="680279"/>
    <lineage>
        <taxon>Bacteria</taxon>
        <taxon>Pseudomonadati</taxon>
        <taxon>Pseudomonadota</taxon>
        <taxon>Gammaproteobacteria</taxon>
        <taxon>Alteromonadales</taxon>
        <taxon>Alteromonadaceae</taxon>
        <taxon>Agarivorans</taxon>
    </lineage>
</organism>
<proteinExistence type="inferred from homology"/>
<dbReference type="InterPro" id="IPR016155">
    <property type="entry name" value="Mopterin_synth/thiamin_S_b"/>
</dbReference>
<accession>A0ABQ1I5S7</accession>
<gene>
    <name evidence="3" type="primary">rnfH</name>
    <name evidence="3" type="ORF">GCM10007414_34480</name>
</gene>
<comment type="caution">
    <text evidence="3">The sequence shown here is derived from an EMBL/GenBank/DDBJ whole genome shotgun (WGS) entry which is preliminary data.</text>
</comment>
<dbReference type="HAMAP" id="MF_00460">
    <property type="entry name" value="UPF0125_RnfH"/>
    <property type="match status" value="1"/>
</dbReference>
<dbReference type="Gene3D" id="3.10.20.280">
    <property type="entry name" value="RnfH-like"/>
    <property type="match status" value="1"/>
</dbReference>
<comment type="similarity">
    <text evidence="1 2">Belongs to the UPF0125 (RnfH) family.</text>
</comment>
<protein>
    <recommendedName>
        <fullName evidence="2">UPF0125 protein GCM10007414_34480</fullName>
    </recommendedName>
</protein>
<evidence type="ECO:0000256" key="2">
    <source>
        <dbReference type="HAMAP-Rule" id="MF_00460"/>
    </source>
</evidence>
<dbReference type="InterPro" id="IPR005346">
    <property type="entry name" value="RnfH"/>
</dbReference>
<dbReference type="PANTHER" id="PTHR37483">
    <property type="entry name" value="UPF0125 PROTEIN RATB"/>
    <property type="match status" value="1"/>
</dbReference>
<keyword evidence="4" id="KW-1185">Reference proteome</keyword>
<sequence>MLVSIAYATPEQQLCINVDVVEESSVINALHQSGILDLCPEIELDKQKVGVFGKFVTLETQLVAGDRVEIYRPITWKPPIDDDDDDDE</sequence>
<dbReference type="EMBL" id="BMDY01000026">
    <property type="protein sequence ID" value="GGB18173.1"/>
    <property type="molecule type" value="Genomic_DNA"/>
</dbReference>
<evidence type="ECO:0000256" key="1">
    <source>
        <dbReference type="ARBA" id="ARBA00010645"/>
    </source>
</evidence>
<dbReference type="SUPFAM" id="SSF54285">
    <property type="entry name" value="MoaD/ThiS"/>
    <property type="match status" value="1"/>
</dbReference>
<reference evidence="4" key="1">
    <citation type="journal article" date="2019" name="Int. J. Syst. Evol. Microbiol.">
        <title>The Global Catalogue of Microorganisms (GCM) 10K type strain sequencing project: providing services to taxonomists for standard genome sequencing and annotation.</title>
        <authorList>
            <consortium name="The Broad Institute Genomics Platform"/>
            <consortium name="The Broad Institute Genome Sequencing Center for Infectious Disease"/>
            <person name="Wu L."/>
            <person name="Ma J."/>
        </authorList>
    </citation>
    <scope>NUCLEOTIDE SEQUENCE [LARGE SCALE GENOMIC DNA]</scope>
    <source>
        <strain evidence="4">CGMCC 1.10131</strain>
    </source>
</reference>
<dbReference type="RefSeq" id="WP_055731612.1">
    <property type="nucleotide sequence ID" value="NZ_BMDY01000026.1"/>
</dbReference>
<name>A0ABQ1I5S7_9ALTE</name>
<dbReference type="PANTHER" id="PTHR37483:SF1">
    <property type="entry name" value="UPF0125 PROTEIN RATB"/>
    <property type="match status" value="1"/>
</dbReference>
<dbReference type="Pfam" id="PF03658">
    <property type="entry name" value="Ub-RnfH"/>
    <property type="match status" value="1"/>
</dbReference>
<evidence type="ECO:0000313" key="4">
    <source>
        <dbReference type="Proteomes" id="UP000651977"/>
    </source>
</evidence>